<evidence type="ECO:0000313" key="2">
    <source>
        <dbReference type="EMBL" id="CAH2208772.1"/>
    </source>
</evidence>
<dbReference type="AlphaFoldDB" id="A0A8S4QG10"/>
<evidence type="ECO:0000313" key="3">
    <source>
        <dbReference type="Proteomes" id="UP000838756"/>
    </source>
</evidence>
<evidence type="ECO:0000256" key="1">
    <source>
        <dbReference type="SAM" id="Coils"/>
    </source>
</evidence>
<gene>
    <name evidence="2" type="primary">jg22997</name>
    <name evidence="2" type="ORF">PAEG_LOCUS1299</name>
</gene>
<accession>A0A8S4QG10</accession>
<comment type="caution">
    <text evidence="2">The sequence shown here is derived from an EMBL/GenBank/DDBJ whole genome shotgun (WGS) entry which is preliminary data.</text>
</comment>
<dbReference type="OrthoDB" id="312459at2759"/>
<organism evidence="2 3">
    <name type="scientific">Pararge aegeria aegeria</name>
    <dbReference type="NCBI Taxonomy" id="348720"/>
    <lineage>
        <taxon>Eukaryota</taxon>
        <taxon>Metazoa</taxon>
        <taxon>Ecdysozoa</taxon>
        <taxon>Arthropoda</taxon>
        <taxon>Hexapoda</taxon>
        <taxon>Insecta</taxon>
        <taxon>Pterygota</taxon>
        <taxon>Neoptera</taxon>
        <taxon>Endopterygota</taxon>
        <taxon>Lepidoptera</taxon>
        <taxon>Glossata</taxon>
        <taxon>Ditrysia</taxon>
        <taxon>Papilionoidea</taxon>
        <taxon>Nymphalidae</taxon>
        <taxon>Satyrinae</taxon>
        <taxon>Satyrini</taxon>
        <taxon>Parargina</taxon>
        <taxon>Pararge</taxon>
    </lineage>
</organism>
<feature type="coiled-coil region" evidence="1">
    <location>
        <begin position="292"/>
        <end position="319"/>
    </location>
</feature>
<name>A0A8S4QG10_9NEOP</name>
<dbReference type="EMBL" id="CAKXAJ010004501">
    <property type="protein sequence ID" value="CAH2208772.1"/>
    <property type="molecule type" value="Genomic_DNA"/>
</dbReference>
<protein>
    <submittedName>
        <fullName evidence="2">Jg22997 protein</fullName>
    </submittedName>
</protein>
<proteinExistence type="predicted"/>
<sequence>MAPVKVPELNKWTKPPTAIYENNYGYGINYYQPMIDYITAKKMGAEVKPPHLPWNNERGLEKYRFDKPVKTYSENDLLKLSKEVAEKARDDLNTFKIAKRSPFSVVATAAATNLTKHVAAESVTVKTRRKKVERETTSDVERIKDHGFGRKFGYSGSAHVGSEINRKTHTVYRGKSAKAIAQVLLEESNKKLSEGKIKKMCVNVGKVNFDRTVGRVTGNALPEFADFETRSIIKDKLNELAIETGKAPKVCVVQIETEIPTINTDYIEKLNALKGTVNQFDQLNTSLLYNQSKQTSIEIEQLNARVVEAETRLKTEVTRIKKKLQIHITELELSLDVANKTNIDLQKTIKKQSLQVIIYPF</sequence>
<keyword evidence="3" id="KW-1185">Reference proteome</keyword>
<dbReference type="Proteomes" id="UP000838756">
    <property type="component" value="Unassembled WGS sequence"/>
</dbReference>
<reference evidence="2" key="1">
    <citation type="submission" date="2022-03" db="EMBL/GenBank/DDBJ databases">
        <authorList>
            <person name="Lindestad O."/>
        </authorList>
    </citation>
    <scope>NUCLEOTIDE SEQUENCE</scope>
</reference>
<keyword evidence="1" id="KW-0175">Coiled coil</keyword>